<dbReference type="GO" id="GO:0004496">
    <property type="term" value="F:mevalonate kinase activity"/>
    <property type="evidence" value="ECO:0007669"/>
    <property type="project" value="InterPro"/>
</dbReference>
<evidence type="ECO:0000256" key="2">
    <source>
        <dbReference type="ARBA" id="ARBA00022516"/>
    </source>
</evidence>
<reference evidence="12 14" key="1">
    <citation type="journal article" date="2017" name="Biosci Microbiota Food Health">
        <title>Genomic characterization reconfirms the taxonomic status of Lactobacillus parakefiri.</title>
        <authorList>
            <person name="Tanizawa Y."/>
            <person name="Kobayashi H."/>
            <person name="Kaminuma E."/>
            <person name="Sakamoto M."/>
            <person name="Ohkuma M."/>
            <person name="Nakamura Y."/>
            <person name="Arita M."/>
            <person name="Tohno M."/>
        </authorList>
    </citation>
    <scope>NUCLEOTIDE SEQUENCE [LARGE SCALE GENOMIC DNA]</scope>
    <source>
        <strain evidence="12 14">JCM 8573</strain>
    </source>
</reference>
<keyword evidence="7" id="KW-0460">Magnesium</keyword>
<dbReference type="InterPro" id="IPR014721">
    <property type="entry name" value="Ribsml_uS5_D2-typ_fold_subgr"/>
</dbReference>
<dbReference type="InterPro" id="IPR013750">
    <property type="entry name" value="GHMP_kinase_C_dom"/>
</dbReference>
<comment type="pathway">
    <text evidence="9">Isoprenoid biosynthesis; isopentenyl diphosphate biosynthesis via mevalonate pathway; isopentenyl diphosphate from (R)-mevalonate: step 1/3.</text>
</comment>
<evidence type="ECO:0000256" key="6">
    <source>
        <dbReference type="ARBA" id="ARBA00022840"/>
    </source>
</evidence>
<dbReference type="PANTHER" id="PTHR43290">
    <property type="entry name" value="MEVALONATE KINASE"/>
    <property type="match status" value="1"/>
</dbReference>
<evidence type="ECO:0000256" key="8">
    <source>
        <dbReference type="ARBA" id="ARBA00023098"/>
    </source>
</evidence>
<dbReference type="Pfam" id="PF08544">
    <property type="entry name" value="GHMP_kinases_C"/>
    <property type="match status" value="1"/>
</dbReference>
<dbReference type="SUPFAM" id="SSF55060">
    <property type="entry name" value="GHMP Kinase, C-terminal domain"/>
    <property type="match status" value="1"/>
</dbReference>
<dbReference type="PRINTS" id="PR00959">
    <property type="entry name" value="MEVGALKINASE"/>
</dbReference>
<dbReference type="Proteomes" id="UP000214739">
    <property type="component" value="Unassembled WGS sequence"/>
</dbReference>
<protein>
    <submittedName>
        <fullName evidence="12">Mevalonate kinase</fullName>
    </submittedName>
</protein>
<dbReference type="AlphaFoldDB" id="A0A224VBB2"/>
<dbReference type="GO" id="GO:0019287">
    <property type="term" value="P:isopentenyl diphosphate biosynthetic process, mevalonate pathway"/>
    <property type="evidence" value="ECO:0007669"/>
    <property type="project" value="UniProtKB-UniPathway"/>
</dbReference>
<dbReference type="Gene3D" id="3.30.70.890">
    <property type="entry name" value="GHMP kinase, C-terminal domain"/>
    <property type="match status" value="1"/>
</dbReference>
<evidence type="ECO:0000313" key="13">
    <source>
        <dbReference type="EMBL" id="TDG87749.1"/>
    </source>
</evidence>
<dbReference type="PANTHER" id="PTHR43290:SF2">
    <property type="entry name" value="MEVALONATE KINASE"/>
    <property type="match status" value="1"/>
</dbReference>
<keyword evidence="1" id="KW-0963">Cytoplasm</keyword>
<name>A0A224VBB2_9LACO</name>
<reference evidence="13 15" key="2">
    <citation type="journal article" date="2019" name="Appl. Microbiol. Biotechnol.">
        <title>Uncovering carbohydrate metabolism through a genotype-phenotype association study of 56 lactic acid bacteria genomes.</title>
        <authorList>
            <person name="Buron-Moles G."/>
            <person name="Chailyan A."/>
            <person name="Dolejs I."/>
            <person name="Forster J."/>
            <person name="Miks M.H."/>
        </authorList>
    </citation>
    <scope>NUCLEOTIDE SEQUENCE [LARGE SCALE GENOMIC DNA]</scope>
    <source>
        <strain evidence="13 15">DSM 10551</strain>
    </source>
</reference>
<feature type="domain" description="GHMP kinase C-terminal" evidence="11">
    <location>
        <begin position="238"/>
        <end position="316"/>
    </location>
</feature>
<keyword evidence="2" id="KW-0444">Lipid biosynthesis</keyword>
<evidence type="ECO:0000259" key="11">
    <source>
        <dbReference type="Pfam" id="PF08544"/>
    </source>
</evidence>
<evidence type="ECO:0000259" key="10">
    <source>
        <dbReference type="Pfam" id="PF00288"/>
    </source>
</evidence>
<evidence type="ECO:0000256" key="5">
    <source>
        <dbReference type="ARBA" id="ARBA00022777"/>
    </source>
</evidence>
<dbReference type="Pfam" id="PF00288">
    <property type="entry name" value="GHMP_kinases_N"/>
    <property type="match status" value="1"/>
</dbReference>
<dbReference type="NCBIfam" id="TIGR00549">
    <property type="entry name" value="mevalon_kin"/>
    <property type="match status" value="1"/>
</dbReference>
<keyword evidence="8" id="KW-0443">Lipid metabolism</keyword>
<evidence type="ECO:0000256" key="7">
    <source>
        <dbReference type="ARBA" id="ARBA00022842"/>
    </source>
</evidence>
<comment type="caution">
    <text evidence="12">The sequence shown here is derived from an EMBL/GenBank/DDBJ whole genome shotgun (WGS) entry which is preliminary data.</text>
</comment>
<dbReference type="InterPro" id="IPR036554">
    <property type="entry name" value="GHMP_kinase_C_sf"/>
</dbReference>
<sequence>MNYDKIEMFESERIKLKDKATGKSYAKIIWFGEHSVVYGKPAIAIPIYSVDVIATIKRIPAGQQIHCRYFDGPIDEMADNLRGVKTLISHLINLFGAKGLGFDLDIKSKLPAERGMGSSAATAIAIVRAFFDFFEVNLTRSQLLKLANVEEKITHGNPSGLDSATASSNMPIWFIRNEINEQIDFNLPTSSLVIADSGIKGKTSEAVSLVHDNLVDEPESFQPLIDELGRIAETARNALATTDDELLGQMMTQSQRDLAKLGVSNQTLDTFCQVACDNHALGAKLTGSGLGGCVIALAKNQTDAQQISTALRKAGATQTWIQSFKNYQFSTGEAHDNLVK</sequence>
<evidence type="ECO:0000256" key="1">
    <source>
        <dbReference type="ARBA" id="ARBA00022490"/>
    </source>
</evidence>
<dbReference type="InterPro" id="IPR020568">
    <property type="entry name" value="Ribosomal_Su5_D2-typ_SF"/>
</dbReference>
<keyword evidence="4" id="KW-0547">Nucleotide-binding</keyword>
<dbReference type="InterPro" id="IPR006205">
    <property type="entry name" value="Mev_gal_kin"/>
</dbReference>
<dbReference type="SUPFAM" id="SSF54211">
    <property type="entry name" value="Ribosomal protein S5 domain 2-like"/>
    <property type="match status" value="1"/>
</dbReference>
<dbReference type="UniPathway" id="UPA00057">
    <property type="reaction ID" value="UER00098"/>
</dbReference>
<evidence type="ECO:0000313" key="12">
    <source>
        <dbReference type="EMBL" id="GAW71099.1"/>
    </source>
</evidence>
<evidence type="ECO:0000313" key="14">
    <source>
        <dbReference type="Proteomes" id="UP000214739"/>
    </source>
</evidence>
<dbReference type="Gene3D" id="3.30.230.10">
    <property type="match status" value="1"/>
</dbReference>
<keyword evidence="5 12" id="KW-0418">Kinase</keyword>
<keyword evidence="15" id="KW-1185">Reference proteome</keyword>
<reference evidence="13" key="3">
    <citation type="submission" date="2019-02" db="EMBL/GenBank/DDBJ databases">
        <authorList>
            <person name="Buron G."/>
            <person name="Chaylann A."/>
            <person name="Dolejs I."/>
            <person name="Forster J."/>
            <person name="Miks M.H."/>
        </authorList>
    </citation>
    <scope>NUCLEOTIDE SEQUENCE</scope>
    <source>
        <strain evidence="13">DSM 10551</strain>
    </source>
</reference>
<dbReference type="GO" id="GO:0005524">
    <property type="term" value="F:ATP binding"/>
    <property type="evidence" value="ECO:0007669"/>
    <property type="project" value="UniProtKB-KW"/>
</dbReference>
<dbReference type="EMBL" id="BDGB01000017">
    <property type="protein sequence ID" value="GAW71099.1"/>
    <property type="molecule type" value="Genomic_DNA"/>
</dbReference>
<dbReference type="InterPro" id="IPR006204">
    <property type="entry name" value="GHMP_kinase_N_dom"/>
</dbReference>
<dbReference type="EMBL" id="PUFL01000098">
    <property type="protein sequence ID" value="TDG87749.1"/>
    <property type="molecule type" value="Genomic_DNA"/>
</dbReference>
<feature type="domain" description="GHMP kinase N-terminal" evidence="10">
    <location>
        <begin position="87"/>
        <end position="165"/>
    </location>
</feature>
<gene>
    <name evidence="12" type="primary">mvk</name>
    <name evidence="13" type="ORF">C5L28_000217</name>
    <name evidence="12" type="ORF">LPKJCM_00170</name>
</gene>
<keyword evidence="6" id="KW-0067">ATP-binding</keyword>
<keyword evidence="3" id="KW-0808">Transferase</keyword>
<evidence type="ECO:0000313" key="15">
    <source>
        <dbReference type="Proteomes" id="UP000294668"/>
    </source>
</evidence>
<proteinExistence type="predicted"/>
<accession>A0A224VBB2</accession>
<organism evidence="12 14">
    <name type="scientific">Lentilactobacillus parakefiri</name>
    <dbReference type="NCBI Taxonomy" id="152332"/>
    <lineage>
        <taxon>Bacteria</taxon>
        <taxon>Bacillati</taxon>
        <taxon>Bacillota</taxon>
        <taxon>Bacilli</taxon>
        <taxon>Lactobacillales</taxon>
        <taxon>Lactobacillaceae</taxon>
        <taxon>Lentilactobacillus</taxon>
    </lineage>
</organism>
<evidence type="ECO:0000256" key="3">
    <source>
        <dbReference type="ARBA" id="ARBA00022679"/>
    </source>
</evidence>
<evidence type="ECO:0000256" key="9">
    <source>
        <dbReference type="ARBA" id="ARBA00029438"/>
    </source>
</evidence>
<dbReference type="GO" id="GO:0005829">
    <property type="term" value="C:cytosol"/>
    <property type="evidence" value="ECO:0007669"/>
    <property type="project" value="TreeGrafter"/>
</dbReference>
<dbReference type="Proteomes" id="UP000294668">
    <property type="component" value="Unassembled WGS sequence"/>
</dbReference>
<evidence type="ECO:0000256" key="4">
    <source>
        <dbReference type="ARBA" id="ARBA00022741"/>
    </source>
</evidence>